<feature type="compositionally biased region" description="Basic and acidic residues" evidence="3">
    <location>
        <begin position="832"/>
        <end position="843"/>
    </location>
</feature>
<feature type="repeat" description="ANK" evidence="2">
    <location>
        <begin position="1034"/>
        <end position="1066"/>
    </location>
</feature>
<gene>
    <name evidence="6" type="ORF">PoMZ_03408</name>
</gene>
<dbReference type="PROSITE" id="PS50297">
    <property type="entry name" value="ANK_REP_REGION"/>
    <property type="match status" value="5"/>
</dbReference>
<protein>
    <submittedName>
        <fullName evidence="6">Uncharacterized protein</fullName>
    </submittedName>
</protein>
<dbReference type="Pfam" id="PF12796">
    <property type="entry name" value="Ank_2"/>
    <property type="match status" value="4"/>
</dbReference>
<dbReference type="Gene3D" id="3.40.50.300">
    <property type="entry name" value="P-loop containing nucleotide triphosphate hydrolases"/>
    <property type="match status" value="1"/>
</dbReference>
<name>A0A4V1C630_PYROR</name>
<dbReference type="InterPro" id="IPR002110">
    <property type="entry name" value="Ankyrin_rpt"/>
</dbReference>
<dbReference type="InterPro" id="IPR056125">
    <property type="entry name" value="DUF7708"/>
</dbReference>
<dbReference type="SMART" id="SM00248">
    <property type="entry name" value="ANK"/>
    <property type="match status" value="10"/>
</dbReference>
<keyword evidence="1" id="KW-0677">Repeat</keyword>
<feature type="domain" description="Nephrocystin 3-like N-terminal" evidence="5">
    <location>
        <begin position="299"/>
        <end position="469"/>
    </location>
</feature>
<reference evidence="6 7" key="1">
    <citation type="journal article" date="2019" name="Mol. Biol. Evol.">
        <title>Blast fungal genomes show frequent chromosomal changes, gene gains and losses, and effector gene turnover.</title>
        <authorList>
            <person name="Gomez Luciano L.B."/>
            <person name="Jason Tsai I."/>
            <person name="Chuma I."/>
            <person name="Tosa Y."/>
            <person name="Chen Y.H."/>
            <person name="Li J.Y."/>
            <person name="Li M.Y."/>
            <person name="Jade Lu M.Y."/>
            <person name="Nakayashiki H."/>
            <person name="Li W.H."/>
        </authorList>
    </citation>
    <scope>NUCLEOTIDE SEQUENCE [LARGE SCALE GENOMIC DNA]</scope>
    <source>
        <strain evidence="6">MZ5-1-6</strain>
    </source>
</reference>
<feature type="repeat" description="ANK" evidence="2">
    <location>
        <begin position="1067"/>
        <end position="1099"/>
    </location>
</feature>
<dbReference type="PROSITE" id="PS50088">
    <property type="entry name" value="ANK_REPEAT"/>
    <property type="match status" value="6"/>
</dbReference>
<sequence>MHVQLAQSGVMSRLNISIRGDPPKYSDADSAPGLWDQAFCGLADDDRKELESLKSDDNHMDPSEIARIAQRKRDECVKKQWNLYTNKAGDQVKVRDLLSSVVNWLNRFKEVCDAAVQFDPVHAALPWAVVRGLLMIAVSDVQTFGTMVEGVDRISALITRYAKLESTVLLRTCDLTSQLSSALVRLYGSVLKYLAKTCRYYRKSTLKRALKSVVNSTKSMVDEPLLRIEHDEEEVFKLVQLVQNGLIGVKLDDILASIQESVKAVQVTAASMRTKLSAWLNGPESSGTYEALIQYHHPGTFQWALQLAQFRLWASTNESSPKVLWVHGPAGFGKTFMSAQMIKHLKKTMTQPPCYFFCLADNQLTRDPYQILRSWLTQMLDNDKALHILNGASESRSQSAKLSHVGLWELFVAVGSAIPGCTFVIDGFDECINIDIGAQYCDNIPRELFLRDLMIHLAKTKSRVLVVSRDTPDIRRFLGVESQSVASPGVLKLEYQITAKDTGEDVKSFSEHIINSKLFNRNADLRHKIAAQAAERSEGMFLWIKLLEQKLSGGQNAKQLAKTVTQMPSGISQAYSRELDRIVKLPEDEKKHAVMLLRWVMFAIRPLQVKQLAEALVVSGEEELDEYPEDDLPDCWQHGFVDESFVQDMILAPCGSLLQVKSASADTPLAEHTVHFVHFSVKEYLTSLAGHDKNQLGFDKPAVEEWRLASICLRYLTLEVFKDTDCDWEQYPFLSYAGWAWYFPSFQAKSSPPQDAIQKARRIFDPSTPSWSIWTPVMDSVLDFHSAADGLALRANLTATESRAGDVEPETYETVSESYYTEGEAEDEDTEGESHTMENHTLDSGDGNDDQEDELPKDSSPPGQVPSPVYYAALLGLEDMLSWLEGQGLDFAAPGGLFGFPLQAAVVGGSEKAVRHVLNSPGVQVSQRGGVCGTALIAAVATSRHKIAELLIQAGASTNDVDDIGETALHYVTTTRSVETARLLLDNMSEGQDIDSVNVGGRTALHCAVDNSCGEIVALLLERGANVNNNAASYGLTPLHTAIYNKDAAMVSRLLDSGADAAWKDEEGWTPLEAAAHTGNVDIVNLVIGAGAKVDGDEGILSDTSLTPLQRAIMGDHLDAAKCLWEHGADLNKKMRSGATALEVAVRSNRVGVLKWILEQGASFKFINTESLCSVFETAARRRFVDVMHELVAGGVFQICPRGEPGTGRARATKWDDDHLVMLAYSGDADRVRDRLAEASGCTELTIGEALHAASAMGHLETVRALLDGRRRARINARDATGRTALHYAANRLHAAVVDLLVDAGADVSLEDDAGSTPIDLAVRHGTRALSIAQKHMDNHGLAIRRRPTVMAGAGGQSASSVRDIRRMLSGSWQGQYDYLTWRRGRTDPTSIEIPAESAEGFAFSGDGSDVVGPFKYHGFVDPLGFVWWVKMYEELGWLYKGRLSGDGAVLKGTWGSNRKLWYGTFVLRKQS</sequence>
<evidence type="ECO:0000256" key="3">
    <source>
        <dbReference type="SAM" id="MobiDB-lite"/>
    </source>
</evidence>
<evidence type="ECO:0000259" key="4">
    <source>
        <dbReference type="Pfam" id="PF24809"/>
    </source>
</evidence>
<dbReference type="Pfam" id="PF24883">
    <property type="entry name" value="NPHP3_N"/>
    <property type="match status" value="1"/>
</dbReference>
<dbReference type="InterPro" id="IPR056884">
    <property type="entry name" value="NPHP3-like_N"/>
</dbReference>
<dbReference type="SUPFAM" id="SSF52540">
    <property type="entry name" value="P-loop containing nucleoside triphosphate hydrolases"/>
    <property type="match status" value="1"/>
</dbReference>
<accession>A0A4V1C630</accession>
<evidence type="ECO:0000313" key="7">
    <source>
        <dbReference type="Proteomes" id="UP000294847"/>
    </source>
</evidence>
<evidence type="ECO:0000256" key="2">
    <source>
        <dbReference type="PROSITE-ProRule" id="PRU00023"/>
    </source>
</evidence>
<evidence type="ECO:0000259" key="5">
    <source>
        <dbReference type="Pfam" id="PF24883"/>
    </source>
</evidence>
<proteinExistence type="predicted"/>
<keyword evidence="2" id="KW-0040">ANK repeat</keyword>
<dbReference type="InterPro" id="IPR027417">
    <property type="entry name" value="P-loop_NTPase"/>
</dbReference>
<evidence type="ECO:0000313" key="6">
    <source>
        <dbReference type="EMBL" id="QBZ58455.1"/>
    </source>
</evidence>
<dbReference type="InterPro" id="IPR036770">
    <property type="entry name" value="Ankyrin_rpt-contain_sf"/>
</dbReference>
<dbReference type="PANTHER" id="PTHR10039">
    <property type="entry name" value="AMELOGENIN"/>
    <property type="match status" value="1"/>
</dbReference>
<dbReference type="Gene3D" id="1.25.40.20">
    <property type="entry name" value="Ankyrin repeat-containing domain"/>
    <property type="match status" value="3"/>
</dbReference>
<dbReference type="EMBL" id="CP034206">
    <property type="protein sequence ID" value="QBZ58455.1"/>
    <property type="molecule type" value="Genomic_DNA"/>
</dbReference>
<feature type="repeat" description="ANK" evidence="2">
    <location>
        <begin position="1104"/>
        <end position="1136"/>
    </location>
</feature>
<dbReference type="Pfam" id="PF24809">
    <property type="entry name" value="DUF7708"/>
    <property type="match status" value="1"/>
</dbReference>
<feature type="region of interest" description="Disordered" evidence="3">
    <location>
        <begin position="802"/>
        <end position="865"/>
    </location>
</feature>
<dbReference type="PRINTS" id="PR01415">
    <property type="entry name" value="ANKYRIN"/>
</dbReference>
<dbReference type="Proteomes" id="UP000294847">
    <property type="component" value="Chromosome 3"/>
</dbReference>
<feature type="repeat" description="ANK" evidence="2">
    <location>
        <begin position="1000"/>
        <end position="1032"/>
    </location>
</feature>
<dbReference type="SUPFAM" id="SSF48403">
    <property type="entry name" value="Ankyrin repeat"/>
    <property type="match status" value="2"/>
</dbReference>
<organism evidence="6 7">
    <name type="scientific">Pyricularia oryzae</name>
    <name type="common">Rice blast fungus</name>
    <name type="synonym">Magnaporthe oryzae</name>
    <dbReference type="NCBI Taxonomy" id="318829"/>
    <lineage>
        <taxon>Eukaryota</taxon>
        <taxon>Fungi</taxon>
        <taxon>Dikarya</taxon>
        <taxon>Ascomycota</taxon>
        <taxon>Pezizomycotina</taxon>
        <taxon>Sordariomycetes</taxon>
        <taxon>Sordariomycetidae</taxon>
        <taxon>Magnaporthales</taxon>
        <taxon>Pyriculariaceae</taxon>
        <taxon>Pyricularia</taxon>
    </lineage>
</organism>
<evidence type="ECO:0000256" key="1">
    <source>
        <dbReference type="ARBA" id="ARBA00022737"/>
    </source>
</evidence>
<feature type="repeat" description="ANK" evidence="2">
    <location>
        <begin position="1281"/>
        <end position="1313"/>
    </location>
</feature>
<feature type="domain" description="DUF7708" evidence="4">
    <location>
        <begin position="98"/>
        <end position="240"/>
    </location>
</feature>
<feature type="repeat" description="ANK" evidence="2">
    <location>
        <begin position="1137"/>
        <end position="1169"/>
    </location>
</feature>
<feature type="compositionally biased region" description="Acidic residues" evidence="3">
    <location>
        <begin position="846"/>
        <end position="855"/>
    </location>
</feature>
<dbReference type="PANTHER" id="PTHR10039:SF14">
    <property type="entry name" value="NACHT DOMAIN-CONTAINING PROTEIN"/>
    <property type="match status" value="1"/>
</dbReference>